<dbReference type="Pfam" id="PF17963">
    <property type="entry name" value="Big_9"/>
    <property type="match status" value="7"/>
</dbReference>
<dbReference type="RefSeq" id="WP_103909572.1">
    <property type="nucleotide sequence ID" value="NZ_FNUZ01000002.1"/>
</dbReference>
<dbReference type="PROSITE" id="PS00330">
    <property type="entry name" value="HEMOLYSIN_CALCIUM"/>
    <property type="match status" value="3"/>
</dbReference>
<dbReference type="Proteomes" id="UP000236752">
    <property type="component" value="Unassembled WGS sequence"/>
</dbReference>
<dbReference type="GO" id="GO:0005509">
    <property type="term" value="F:calcium ion binding"/>
    <property type="evidence" value="ECO:0007669"/>
    <property type="project" value="InterPro"/>
</dbReference>
<dbReference type="PANTHER" id="PTHR34720:SF9">
    <property type="entry name" value="BLR4714 PROTEIN"/>
    <property type="match status" value="1"/>
</dbReference>
<dbReference type="SUPFAM" id="SSF51294">
    <property type="entry name" value="Hedgehog/intein (Hint) domain"/>
    <property type="match status" value="1"/>
</dbReference>
<feature type="region of interest" description="Disordered" evidence="1">
    <location>
        <begin position="991"/>
        <end position="1029"/>
    </location>
</feature>
<dbReference type="Gene3D" id="2.150.10.10">
    <property type="entry name" value="Serralysin-like metalloprotease, C-terminal"/>
    <property type="match status" value="2"/>
</dbReference>
<feature type="region of interest" description="Disordered" evidence="1">
    <location>
        <begin position="1065"/>
        <end position="1158"/>
    </location>
</feature>
<dbReference type="NCBIfam" id="NF012211">
    <property type="entry name" value="tand_rpt_95"/>
    <property type="match status" value="7"/>
</dbReference>
<dbReference type="PRINTS" id="PR00313">
    <property type="entry name" value="CABNDNGRPT"/>
</dbReference>
<keyword evidence="4" id="KW-1185">Reference proteome</keyword>
<feature type="domain" description="Hedgehog/Intein (Hint)" evidence="2">
    <location>
        <begin position="1252"/>
        <end position="1398"/>
    </location>
</feature>
<dbReference type="Pfam" id="PF13403">
    <property type="entry name" value="Hint_2"/>
    <property type="match status" value="1"/>
</dbReference>
<dbReference type="SUPFAM" id="SSF51120">
    <property type="entry name" value="beta-Roll"/>
    <property type="match status" value="3"/>
</dbReference>
<dbReference type="EMBL" id="FNUZ01000002">
    <property type="protein sequence ID" value="SEF91166.1"/>
    <property type="molecule type" value="Genomic_DNA"/>
</dbReference>
<dbReference type="InterPro" id="IPR011049">
    <property type="entry name" value="Serralysin-like_metalloprot_C"/>
</dbReference>
<accession>A0A1H5VVZ2</accession>
<organism evidence="3 4">
    <name type="scientific">Thalassococcus halodurans</name>
    <dbReference type="NCBI Taxonomy" id="373675"/>
    <lineage>
        <taxon>Bacteria</taxon>
        <taxon>Pseudomonadati</taxon>
        <taxon>Pseudomonadota</taxon>
        <taxon>Alphaproteobacteria</taxon>
        <taxon>Rhodobacterales</taxon>
        <taxon>Roseobacteraceae</taxon>
        <taxon>Thalassococcus</taxon>
    </lineage>
</organism>
<dbReference type="InterPro" id="IPR006141">
    <property type="entry name" value="Intein_N"/>
</dbReference>
<evidence type="ECO:0000259" key="2">
    <source>
        <dbReference type="Pfam" id="PF13403"/>
    </source>
</evidence>
<sequence>MADLFLDWGDLSTQNQALTDTGGVSATVETGGVAVDISFAETEEGASAKYVDFLGYVEEGEPFDPNSNLKLFGDGQASVDNGTNTSVTTLDFRATDDAYADSVQNVSFRLSDVDFASTGEDLNGLEGEGFQDIVTILAYDADGNAVPVTITSSGAGTVSGDTATGTTTTNLEDADGSFLVNIAGPVSRIEILYDNGGLSGQAIMVSDVHFSTVDPVVDLPPVANDDLGFGDEDTAIVVNVLGNDSDPEGQPLTVTSVTDPANGTVSFTPEGELTYTPNPDFNGTDTVTYTVTDPTGLTDTATVTFTVDPINDAPVAVDDELITDEDTPLTINVLGNDSDPEGQAITVVDATDPANGTISLSADGTLTYTPNPDFNGTDEMTYTIADADGVTSTATVFITVNPTPDAPVAADDEVTGDEDTPIVVNVLENDVDPDGDPLTVTDVTEPTNGTVTFTPEGEITYTPDPDFTGTDTVTYTVTDPDGLTDTATVTFTVDPTPDAPVAADDELVTDEDTPLTINILDNDSDPDGQPLEVIDVTQPANGTVTVTPEGELTYTPNPDFNGTEEVTYTVTDPDGLTDTATVFITVNPTPDAPVAADDEVTGDEDTPIVVNVLDNDVDPDGDPLTVTDVTEPTNGTVTFTPEGEITYTPDPDFTGTDTVTYTVTDPDGLTDTATVTFTVDPTPDAPVAADDELVTDEDTPLTINVLGNDSDLDGQPLEVTDVTQPANGTVTVTPEGELTYTPNPDFNGTEEVTYTVTDPDGLTDTATVFITVNPTPDAPVAEDDSDTTDFNTPITIEVLGNDSDPDGDTLTVTGITQPTNGTATFTPEGEITYTPDIGFTGTDTLTYDITDGNGGTDTATVTIFVDPADAGRIDVDVFPVDPADQALDPLDGFDQDPDATDDLDSVVGTDGNDAISTGDDADTIIAGDGADTLEGGIDDDLIDGGAGDDLINDVQGSDTILGGDGNDTITAGIDTFSDYENDDPTFPLTFGGTTFTSDPNTDDGRDSVDGGAGDDVISTGDDADTIVGGLGNDTVDGGIDDDIIQGGAGADSLIGGHGSDTIFGEAGDDIIDGSNVPSLELTDDVDPQTQNDRDLLDGGDGNDSITGGDDDDTLLGGAGNDTLDGGIDDDDLFGGDDADTLIGGEGNDTLDGGAGADSIEGGADRDVFLVNSAEEGAGDTIQGGFEGDDFDVLNLSGAGDRGVDWRIVNQTPDDDGPGNPSNGIDGTVEFLDATTGAVTGSLDFFNIEQIVPCFTPGTLIATPQGERLVEELREGDRIITRDNGIQEIRWAGRKDLTGHDLARKPHMRPILIQAGSLGNNLPEHDLLVSPNHRILVNNDKTALYFEETEVLAAAKHLVGLPGVTEVGTLGVSYIHFMFDRHEVVLSNGAWSESFQPGDYSLKGIGNAQRNEILELFPELEHADGLENYAAARRSLKKHEARLLVK</sequence>
<dbReference type="Pfam" id="PF00353">
    <property type="entry name" value="HemolysinCabind"/>
    <property type="match status" value="6"/>
</dbReference>
<dbReference type="OrthoDB" id="6305173at2"/>
<dbReference type="InterPro" id="IPR036844">
    <property type="entry name" value="Hint_dom_sf"/>
</dbReference>
<dbReference type="InterPro" id="IPR018511">
    <property type="entry name" value="Hemolysin-typ_Ca-bd_CS"/>
</dbReference>
<dbReference type="InterPro" id="IPR028992">
    <property type="entry name" value="Hedgehog/Intein_dom"/>
</dbReference>
<proteinExistence type="predicted"/>
<gene>
    <name evidence="3" type="ORF">SAMN04488045_1198</name>
</gene>
<dbReference type="InterPro" id="IPR001343">
    <property type="entry name" value="Hemolysn_Ca-bd"/>
</dbReference>
<dbReference type="Gene3D" id="2.60.40.2810">
    <property type="match status" value="7"/>
</dbReference>
<evidence type="ECO:0000313" key="4">
    <source>
        <dbReference type="Proteomes" id="UP000236752"/>
    </source>
</evidence>
<dbReference type="Gene3D" id="2.170.16.10">
    <property type="entry name" value="Hedgehog/Intein (Hint) domain"/>
    <property type="match status" value="1"/>
</dbReference>
<dbReference type="PANTHER" id="PTHR34720">
    <property type="entry name" value="MICROCYSTIN DEPENDENT PROTEIN"/>
    <property type="match status" value="1"/>
</dbReference>
<dbReference type="GO" id="GO:0016539">
    <property type="term" value="P:intein-mediated protein splicing"/>
    <property type="evidence" value="ECO:0007669"/>
    <property type="project" value="InterPro"/>
</dbReference>
<protein>
    <submittedName>
        <fullName evidence="3">CshA-type fibril repeat-containing protein</fullName>
    </submittedName>
</protein>
<evidence type="ECO:0000313" key="3">
    <source>
        <dbReference type="EMBL" id="SEF91166.1"/>
    </source>
</evidence>
<reference evidence="3 4" key="1">
    <citation type="submission" date="2016-10" db="EMBL/GenBank/DDBJ databases">
        <authorList>
            <person name="de Groot N.N."/>
        </authorList>
    </citation>
    <scope>NUCLEOTIDE SEQUENCE [LARGE SCALE GENOMIC DNA]</scope>
    <source>
        <strain evidence="3 4">DSM 26915</strain>
    </source>
</reference>
<evidence type="ECO:0000256" key="1">
    <source>
        <dbReference type="SAM" id="MobiDB-lite"/>
    </source>
</evidence>
<dbReference type="PROSITE" id="PS50817">
    <property type="entry name" value="INTEIN_N_TER"/>
    <property type="match status" value="1"/>
</dbReference>
<name>A0A1H5VVZ2_9RHOB</name>
<feature type="compositionally biased region" description="Acidic residues" evidence="1">
    <location>
        <begin position="1126"/>
        <end position="1139"/>
    </location>
</feature>